<feature type="transmembrane region" description="Helical" evidence="2">
    <location>
        <begin position="142"/>
        <end position="159"/>
    </location>
</feature>
<sequence>MSVAPKSVPSTDATAPSDSKRTSQTDIASQGVAQELWVLLQGFVQEAAYMFKDDFRNVWRFDPLPENFDYSYSLLSYFWTVVFMTSRTMGSKLGRATLVKAFLGLLGAPGLFLLTYVLLPLYAVLLHKKTPQTRVTTSERRICIIGFAFFLGVATEFFWSNYVQPTGAPSYYNPVVVGLTIQIAGPLMQRNRFGFLASTVGIASAVSLLVAKVVGVLNVTYVLCAIITATLSLVNLQLLVADTHKTEHEMTYGHLRQLILSIYYHIVITMLFATYQPAASK</sequence>
<accession>A0AA39IDZ6</accession>
<feature type="region of interest" description="Disordered" evidence="1">
    <location>
        <begin position="1"/>
        <end position="24"/>
    </location>
</feature>
<comment type="caution">
    <text evidence="3">The sequence shown here is derived from an EMBL/GenBank/DDBJ whole genome shotgun (WGS) entry which is preliminary data.</text>
</comment>
<dbReference type="EMBL" id="JAUCMV010000001">
    <property type="protein sequence ID" value="KAK0422618.1"/>
    <property type="molecule type" value="Genomic_DNA"/>
</dbReference>
<keyword evidence="2" id="KW-0472">Membrane</keyword>
<dbReference type="AlphaFoldDB" id="A0AA39IDZ6"/>
<evidence type="ECO:0000313" key="4">
    <source>
        <dbReference type="Proteomes" id="UP001175271"/>
    </source>
</evidence>
<feature type="transmembrane region" description="Helical" evidence="2">
    <location>
        <begin position="101"/>
        <end position="122"/>
    </location>
</feature>
<organism evidence="3 4">
    <name type="scientific">Steinernema hermaphroditum</name>
    <dbReference type="NCBI Taxonomy" id="289476"/>
    <lineage>
        <taxon>Eukaryota</taxon>
        <taxon>Metazoa</taxon>
        <taxon>Ecdysozoa</taxon>
        <taxon>Nematoda</taxon>
        <taxon>Chromadorea</taxon>
        <taxon>Rhabditida</taxon>
        <taxon>Tylenchina</taxon>
        <taxon>Panagrolaimomorpha</taxon>
        <taxon>Strongyloidoidea</taxon>
        <taxon>Steinernematidae</taxon>
        <taxon>Steinernema</taxon>
    </lineage>
</organism>
<proteinExistence type="predicted"/>
<evidence type="ECO:0000256" key="2">
    <source>
        <dbReference type="SAM" id="Phobius"/>
    </source>
</evidence>
<keyword evidence="2" id="KW-1133">Transmembrane helix</keyword>
<protein>
    <submittedName>
        <fullName evidence="3">Uncharacterized protein</fullName>
    </submittedName>
</protein>
<feature type="compositionally biased region" description="Polar residues" evidence="1">
    <location>
        <begin position="8"/>
        <end position="17"/>
    </location>
</feature>
<keyword evidence="2" id="KW-0812">Transmembrane</keyword>
<evidence type="ECO:0000256" key="1">
    <source>
        <dbReference type="SAM" id="MobiDB-lite"/>
    </source>
</evidence>
<reference evidence="3" key="1">
    <citation type="submission" date="2023-06" db="EMBL/GenBank/DDBJ databases">
        <title>Genomic analysis of the entomopathogenic nematode Steinernema hermaphroditum.</title>
        <authorList>
            <person name="Schwarz E.M."/>
            <person name="Heppert J.K."/>
            <person name="Baniya A."/>
            <person name="Schwartz H.T."/>
            <person name="Tan C.-H."/>
            <person name="Antoshechkin I."/>
            <person name="Sternberg P.W."/>
            <person name="Goodrich-Blair H."/>
            <person name="Dillman A.R."/>
        </authorList>
    </citation>
    <scope>NUCLEOTIDE SEQUENCE</scope>
    <source>
        <strain evidence="3">PS9179</strain>
        <tissue evidence="3">Whole animal</tissue>
    </source>
</reference>
<feature type="transmembrane region" description="Helical" evidence="2">
    <location>
        <begin position="70"/>
        <end position="89"/>
    </location>
</feature>
<gene>
    <name evidence="3" type="ORF">QR680_007674</name>
</gene>
<evidence type="ECO:0000313" key="3">
    <source>
        <dbReference type="EMBL" id="KAK0422618.1"/>
    </source>
</evidence>
<feature type="transmembrane region" description="Helical" evidence="2">
    <location>
        <begin position="262"/>
        <end position="279"/>
    </location>
</feature>
<name>A0AA39IDZ6_9BILA</name>
<keyword evidence="4" id="KW-1185">Reference proteome</keyword>
<dbReference type="Proteomes" id="UP001175271">
    <property type="component" value="Unassembled WGS sequence"/>
</dbReference>
<feature type="transmembrane region" description="Helical" evidence="2">
    <location>
        <begin position="220"/>
        <end position="241"/>
    </location>
</feature>
<feature type="transmembrane region" description="Helical" evidence="2">
    <location>
        <begin position="195"/>
        <end position="214"/>
    </location>
</feature>